<dbReference type="AlphaFoldDB" id="A0A8S2EZQ0"/>
<dbReference type="PANTHER" id="PTHR33194">
    <property type="entry name" value="ZINC KNUCKLE DOMAINCONTAINING PROTEIN"/>
    <property type="match status" value="1"/>
</dbReference>
<evidence type="ECO:0000313" key="1">
    <source>
        <dbReference type="EMBL" id="CAF1314296.1"/>
    </source>
</evidence>
<organism evidence="1 3">
    <name type="scientific">Didymodactylos carnosus</name>
    <dbReference type="NCBI Taxonomy" id="1234261"/>
    <lineage>
        <taxon>Eukaryota</taxon>
        <taxon>Metazoa</taxon>
        <taxon>Spiralia</taxon>
        <taxon>Gnathifera</taxon>
        <taxon>Rotifera</taxon>
        <taxon>Eurotatoria</taxon>
        <taxon>Bdelloidea</taxon>
        <taxon>Philodinida</taxon>
        <taxon>Philodinidae</taxon>
        <taxon>Didymodactylos</taxon>
    </lineage>
</organism>
<name>A0A8S2EZQ0_9BILA</name>
<dbReference type="PANTHER" id="PTHR33194:SF4">
    <property type="entry name" value="CCHC-TYPE DOMAIN-CONTAINING PROTEIN"/>
    <property type="match status" value="1"/>
</dbReference>
<gene>
    <name evidence="1" type="ORF">OVA965_LOCUS29129</name>
    <name evidence="2" type="ORF">TMI583_LOCUS29896</name>
</gene>
<accession>A0A8S2EZQ0</accession>
<dbReference type="EMBL" id="CAJOBA010041911">
    <property type="protein sequence ID" value="CAF4122945.1"/>
    <property type="molecule type" value="Genomic_DNA"/>
</dbReference>
<sequence length="129" mass="14583">MVSILLFKKELIDAFTTSSGRLILAAKLLTRHQSLDEFAQSYYYNVLTLCKRFSPKMSESDRVLYLLRRIKPKIAQNVIMFNAQKCSESLELAKRTKTAVTLPQSITPTPTSTTILADEDTTTSMRSSN</sequence>
<proteinExistence type="predicted"/>
<dbReference type="Proteomes" id="UP000682733">
    <property type="component" value="Unassembled WGS sequence"/>
</dbReference>
<comment type="caution">
    <text evidence="1">The sequence shown here is derived from an EMBL/GenBank/DDBJ whole genome shotgun (WGS) entry which is preliminary data.</text>
</comment>
<evidence type="ECO:0000313" key="2">
    <source>
        <dbReference type="EMBL" id="CAF4122945.1"/>
    </source>
</evidence>
<dbReference type="EMBL" id="CAJNOK010020316">
    <property type="protein sequence ID" value="CAF1314296.1"/>
    <property type="molecule type" value="Genomic_DNA"/>
</dbReference>
<evidence type="ECO:0000313" key="3">
    <source>
        <dbReference type="Proteomes" id="UP000677228"/>
    </source>
</evidence>
<dbReference type="Proteomes" id="UP000677228">
    <property type="component" value="Unassembled WGS sequence"/>
</dbReference>
<protein>
    <submittedName>
        <fullName evidence="1">Uncharacterized protein</fullName>
    </submittedName>
</protein>
<reference evidence="1" key="1">
    <citation type="submission" date="2021-02" db="EMBL/GenBank/DDBJ databases">
        <authorList>
            <person name="Nowell W R."/>
        </authorList>
    </citation>
    <scope>NUCLEOTIDE SEQUENCE</scope>
</reference>